<dbReference type="Gene3D" id="3.40.50.720">
    <property type="entry name" value="NAD(P)-binding Rossmann-like Domain"/>
    <property type="match status" value="1"/>
</dbReference>
<dbReference type="PANTHER" id="PTHR43000">
    <property type="entry name" value="DTDP-D-GLUCOSE 4,6-DEHYDRATASE-RELATED"/>
    <property type="match status" value="1"/>
</dbReference>
<feature type="domain" description="NAD-dependent epimerase/dehydratase" evidence="2">
    <location>
        <begin position="8"/>
        <end position="242"/>
    </location>
</feature>
<protein>
    <recommendedName>
        <fullName evidence="2">NAD-dependent epimerase/dehydratase domain-containing protein</fullName>
    </recommendedName>
</protein>
<proteinExistence type="inferred from homology"/>
<dbReference type="InterPro" id="IPR036291">
    <property type="entry name" value="NAD(P)-bd_dom_sf"/>
</dbReference>
<comment type="caution">
    <text evidence="3">The sequence shown here is derived from an EMBL/GenBank/DDBJ whole genome shotgun (WGS) entry which is preliminary data.</text>
</comment>
<dbReference type="STRING" id="1802694.A2918_03435"/>
<sequence>MSLNKPKILVTGSAGFIGSHVYDLLFNMGCRVYGVDDLSGGFMRNVSQKKFFTKLDLRDRIKTANYIAKLKPDIIFHFAADATEGRSQFTPFSAIDRNIVAYINLLVPAIKHGLKKIILTSSMSVYGAQQVPFRESMIPQPEDIYGISKMSMEKTTHVLSDVYGFKYVIIRPHNVYGPRQNLSDPYRNVVGIFINSLLHGRNFYIYGDGMQKRAFSYIDDVAPATVKAAFKKECEGKIINIGSDKPVTLKELAEIVLKTFYGDMKNVPKTILPKNVPDRPREVKYAYCEHKVAEKLLGFRPKVDLSNGVEKMMKWAKSIGKQPFFYLKSLELEHPKTPKTWTEKLI</sequence>
<dbReference type="AlphaFoldDB" id="A0A1F8GBT6"/>
<organism evidence="3 4">
    <name type="scientific">Candidatus Yanofskybacteria bacterium RIFCSPLOWO2_01_FULL_42_49</name>
    <dbReference type="NCBI Taxonomy" id="1802694"/>
    <lineage>
        <taxon>Bacteria</taxon>
        <taxon>Candidatus Yanofskyibacteriota</taxon>
    </lineage>
</organism>
<reference evidence="3 4" key="1">
    <citation type="journal article" date="2016" name="Nat. Commun.">
        <title>Thousands of microbial genomes shed light on interconnected biogeochemical processes in an aquifer system.</title>
        <authorList>
            <person name="Anantharaman K."/>
            <person name="Brown C.T."/>
            <person name="Hug L.A."/>
            <person name="Sharon I."/>
            <person name="Castelle C.J."/>
            <person name="Probst A.J."/>
            <person name="Thomas B.C."/>
            <person name="Singh A."/>
            <person name="Wilkins M.J."/>
            <person name="Karaoz U."/>
            <person name="Brodie E.L."/>
            <person name="Williams K.H."/>
            <person name="Hubbard S.S."/>
            <person name="Banfield J.F."/>
        </authorList>
    </citation>
    <scope>NUCLEOTIDE SEQUENCE [LARGE SCALE GENOMIC DNA]</scope>
</reference>
<gene>
    <name evidence="3" type="ORF">A2918_03435</name>
</gene>
<name>A0A1F8GBT6_9BACT</name>
<evidence type="ECO:0000313" key="4">
    <source>
        <dbReference type="Proteomes" id="UP000178227"/>
    </source>
</evidence>
<dbReference type="Pfam" id="PF01370">
    <property type="entry name" value="Epimerase"/>
    <property type="match status" value="1"/>
</dbReference>
<comment type="similarity">
    <text evidence="1">Belongs to the NAD(P)-dependent epimerase/dehydratase family.</text>
</comment>
<dbReference type="Proteomes" id="UP000178227">
    <property type="component" value="Unassembled WGS sequence"/>
</dbReference>
<dbReference type="EMBL" id="MGKI01000014">
    <property type="protein sequence ID" value="OGN22186.1"/>
    <property type="molecule type" value="Genomic_DNA"/>
</dbReference>
<dbReference type="InterPro" id="IPR001509">
    <property type="entry name" value="Epimerase_deHydtase"/>
</dbReference>
<evidence type="ECO:0000313" key="3">
    <source>
        <dbReference type="EMBL" id="OGN22186.1"/>
    </source>
</evidence>
<evidence type="ECO:0000259" key="2">
    <source>
        <dbReference type="Pfam" id="PF01370"/>
    </source>
</evidence>
<evidence type="ECO:0000256" key="1">
    <source>
        <dbReference type="ARBA" id="ARBA00007637"/>
    </source>
</evidence>
<dbReference type="PRINTS" id="PR01713">
    <property type="entry name" value="NUCEPIMERASE"/>
</dbReference>
<dbReference type="SUPFAM" id="SSF51735">
    <property type="entry name" value="NAD(P)-binding Rossmann-fold domains"/>
    <property type="match status" value="1"/>
</dbReference>
<accession>A0A1F8GBT6</accession>